<sequence length="113" mass="11961">EKSRGSGRGSRKTRFESYGWVTRVCAAAAVRGKTGRHASSGHGTKGIGGNEGCARLVGPRTVTTSSRRRVRVVRNPLNVRARLAEVVGRNGMSEGSVCAARSSRDPIAPSARK</sequence>
<accession>A0A2I0HL79</accession>
<evidence type="ECO:0000256" key="1">
    <source>
        <dbReference type="SAM" id="MobiDB-lite"/>
    </source>
</evidence>
<comment type="caution">
    <text evidence="2">The sequence shown here is derived from an EMBL/GenBank/DDBJ whole genome shotgun (WGS) entry which is preliminary data.</text>
</comment>
<feature type="non-terminal residue" evidence="2">
    <location>
        <position position="1"/>
    </location>
</feature>
<dbReference type="Proteomes" id="UP000233551">
    <property type="component" value="Unassembled WGS sequence"/>
</dbReference>
<proteinExistence type="predicted"/>
<dbReference type="EMBL" id="PGOL01008092">
    <property type="protein sequence ID" value="PKI32046.1"/>
    <property type="molecule type" value="Genomic_DNA"/>
</dbReference>
<dbReference type="AlphaFoldDB" id="A0A2I0HL79"/>
<protein>
    <submittedName>
        <fullName evidence="2">Uncharacterized protein</fullName>
    </submittedName>
</protein>
<keyword evidence="3" id="KW-1185">Reference proteome</keyword>
<gene>
    <name evidence="2" type="ORF">CRG98_047563</name>
</gene>
<reference evidence="2 3" key="1">
    <citation type="submission" date="2017-11" db="EMBL/GenBank/DDBJ databases">
        <title>De-novo sequencing of pomegranate (Punica granatum L.) genome.</title>
        <authorList>
            <person name="Akparov Z."/>
            <person name="Amiraslanov A."/>
            <person name="Hajiyeva S."/>
            <person name="Abbasov M."/>
            <person name="Kaur K."/>
            <person name="Hamwieh A."/>
            <person name="Solovyev V."/>
            <person name="Salamov A."/>
            <person name="Braich B."/>
            <person name="Kosarev P."/>
            <person name="Mahmoud A."/>
            <person name="Hajiyev E."/>
            <person name="Babayeva S."/>
            <person name="Izzatullayeva V."/>
            <person name="Mammadov A."/>
            <person name="Mammadov A."/>
            <person name="Sharifova S."/>
            <person name="Ojaghi J."/>
            <person name="Eynullazada K."/>
            <person name="Bayramov B."/>
            <person name="Abdulazimova A."/>
            <person name="Shahmuradov I."/>
        </authorList>
    </citation>
    <scope>NUCLEOTIDE SEQUENCE [LARGE SCALE GENOMIC DNA]</scope>
    <source>
        <strain evidence="3">cv. AG2017</strain>
        <tissue evidence="2">Leaf</tissue>
    </source>
</reference>
<evidence type="ECO:0000313" key="3">
    <source>
        <dbReference type="Proteomes" id="UP000233551"/>
    </source>
</evidence>
<name>A0A2I0HL79_PUNGR</name>
<evidence type="ECO:0000313" key="2">
    <source>
        <dbReference type="EMBL" id="PKI32046.1"/>
    </source>
</evidence>
<organism evidence="2 3">
    <name type="scientific">Punica granatum</name>
    <name type="common">Pomegranate</name>
    <dbReference type="NCBI Taxonomy" id="22663"/>
    <lineage>
        <taxon>Eukaryota</taxon>
        <taxon>Viridiplantae</taxon>
        <taxon>Streptophyta</taxon>
        <taxon>Embryophyta</taxon>
        <taxon>Tracheophyta</taxon>
        <taxon>Spermatophyta</taxon>
        <taxon>Magnoliopsida</taxon>
        <taxon>eudicotyledons</taxon>
        <taxon>Gunneridae</taxon>
        <taxon>Pentapetalae</taxon>
        <taxon>rosids</taxon>
        <taxon>malvids</taxon>
        <taxon>Myrtales</taxon>
        <taxon>Lythraceae</taxon>
        <taxon>Punica</taxon>
    </lineage>
</organism>
<feature type="region of interest" description="Disordered" evidence="1">
    <location>
        <begin position="31"/>
        <end position="55"/>
    </location>
</feature>
<feature type="region of interest" description="Disordered" evidence="1">
    <location>
        <begin position="94"/>
        <end position="113"/>
    </location>
</feature>